<dbReference type="SUPFAM" id="SSF102114">
    <property type="entry name" value="Radical SAM enzymes"/>
    <property type="match status" value="1"/>
</dbReference>
<dbReference type="PROSITE" id="PS50106">
    <property type="entry name" value="PDZ"/>
    <property type="match status" value="1"/>
</dbReference>
<evidence type="ECO:0000259" key="1">
    <source>
        <dbReference type="PROSITE" id="PS50106"/>
    </source>
</evidence>
<reference evidence="2" key="1">
    <citation type="submission" date="2018-05" db="EMBL/GenBank/DDBJ databases">
        <authorList>
            <person name="Lanie J.A."/>
            <person name="Ng W.-L."/>
            <person name="Kazmierczak K.M."/>
            <person name="Andrzejewski T.M."/>
            <person name="Davidsen T.M."/>
            <person name="Wayne K.J."/>
            <person name="Tettelin H."/>
            <person name="Glass J.I."/>
            <person name="Rusch D."/>
            <person name="Podicherti R."/>
            <person name="Tsui H.-C.T."/>
            <person name="Winkler M.E."/>
        </authorList>
    </citation>
    <scope>NUCLEOTIDE SEQUENCE</scope>
</reference>
<evidence type="ECO:0000313" key="2">
    <source>
        <dbReference type="EMBL" id="SVC47555.1"/>
    </source>
</evidence>
<dbReference type="Pfam" id="PF19238">
    <property type="entry name" value="Radical_SAM_2"/>
    <property type="match status" value="1"/>
</dbReference>
<dbReference type="InterPro" id="IPR013785">
    <property type="entry name" value="Aldolase_TIM"/>
</dbReference>
<proteinExistence type="predicted"/>
<dbReference type="InterPro" id="IPR001478">
    <property type="entry name" value="PDZ"/>
</dbReference>
<dbReference type="InterPro" id="IPR058240">
    <property type="entry name" value="rSAM_sf"/>
</dbReference>
<dbReference type="Gene3D" id="2.30.42.10">
    <property type="match status" value="1"/>
</dbReference>
<sequence length="230" mass="26501">VKIVEPGTLAERAGFRDGDRILRVNETDVKDLIDFQVACSDAHLVFEVEREHDTYEVEVERGEGEALGFDFDEMRLRRCNNKCVFCFLHQMPPGMRRSLYFEDDDYRLSFLHGSYVTLTNVKTADLERIVQQGLTPQYISVHATDPELRDRLLGRTRETVPILERIDYLARNGIEMHAQVVICPGWNDGEQLERTVHDLHEFYPAVRSVALVPLGLTRFRSHLPDLATVT</sequence>
<accession>A0A382MHH0</accession>
<dbReference type="SUPFAM" id="SSF50156">
    <property type="entry name" value="PDZ domain-like"/>
    <property type="match status" value="1"/>
</dbReference>
<feature type="non-terminal residue" evidence="2">
    <location>
        <position position="230"/>
    </location>
</feature>
<dbReference type="AlphaFoldDB" id="A0A382MHH0"/>
<organism evidence="2">
    <name type="scientific">marine metagenome</name>
    <dbReference type="NCBI Taxonomy" id="408172"/>
    <lineage>
        <taxon>unclassified sequences</taxon>
        <taxon>metagenomes</taxon>
        <taxon>ecological metagenomes</taxon>
    </lineage>
</organism>
<dbReference type="InterPro" id="IPR036034">
    <property type="entry name" value="PDZ_sf"/>
</dbReference>
<dbReference type="InterPro" id="IPR045375">
    <property type="entry name" value="Put_radical_SAM-like_N"/>
</dbReference>
<dbReference type="EMBL" id="UINC01093267">
    <property type="protein sequence ID" value="SVC47555.1"/>
    <property type="molecule type" value="Genomic_DNA"/>
</dbReference>
<gene>
    <name evidence="2" type="ORF">METZ01_LOCUS300409</name>
</gene>
<feature type="non-terminal residue" evidence="2">
    <location>
        <position position="1"/>
    </location>
</feature>
<dbReference type="Pfam" id="PF17820">
    <property type="entry name" value="PDZ_6"/>
    <property type="match status" value="1"/>
</dbReference>
<dbReference type="InterPro" id="IPR041489">
    <property type="entry name" value="PDZ_6"/>
</dbReference>
<dbReference type="Gene3D" id="3.20.20.70">
    <property type="entry name" value="Aldolase class I"/>
    <property type="match status" value="1"/>
</dbReference>
<feature type="domain" description="PDZ" evidence="1">
    <location>
        <begin position="1"/>
        <end position="32"/>
    </location>
</feature>
<name>A0A382MHH0_9ZZZZ</name>
<protein>
    <recommendedName>
        <fullName evidence="1">PDZ domain-containing protein</fullName>
    </recommendedName>
</protein>